<dbReference type="EMBL" id="FXTY01000005">
    <property type="protein sequence ID" value="SMP26472.1"/>
    <property type="molecule type" value="Genomic_DNA"/>
</dbReference>
<comment type="subcellular location">
    <subcellularLocation>
        <location evidence="1">Membrane</location>
        <topology evidence="1">Multi-pass membrane protein</topology>
    </subcellularLocation>
</comment>
<dbReference type="SUPFAM" id="SSF103481">
    <property type="entry name" value="Multidrug resistance efflux transporter EmrE"/>
    <property type="match status" value="1"/>
</dbReference>
<sequence length="277" mass="27852">MKLFFLTAVTMTAFAANSVLNRAAVSGAGMEAVDFGVLRLLSGALALAALVAWQKRGFALGGIGRCVAVMGLLAYIFGFSLAYRGLDAGLGALVLFGVVQITMFGGAVAAQEEVPTTRWTGAGLALGGLVWLLMPSGGPAISVPHVAMMAGAGLGWGIYSLQGRKEVDATQATAMNFMLAAPVALALGAALGMDMEMSAAGAALAVVSGVVTSGLGYALWYAILPSLGASRAAVAQLSVPVIAMAGGMVVLSEPLTLRFVGAAVLVISGVLVSMRKA</sequence>
<evidence type="ECO:0000256" key="3">
    <source>
        <dbReference type="ARBA" id="ARBA00022989"/>
    </source>
</evidence>
<feature type="transmembrane region" description="Helical" evidence="5">
    <location>
        <begin position="173"/>
        <end position="193"/>
    </location>
</feature>
<dbReference type="InterPro" id="IPR000620">
    <property type="entry name" value="EamA_dom"/>
</dbReference>
<feature type="domain" description="EamA" evidence="7">
    <location>
        <begin position="147"/>
        <end position="273"/>
    </location>
</feature>
<feature type="transmembrane region" description="Helical" evidence="5">
    <location>
        <begin position="32"/>
        <end position="53"/>
    </location>
</feature>
<keyword evidence="9" id="KW-1185">Reference proteome</keyword>
<dbReference type="Pfam" id="PF00892">
    <property type="entry name" value="EamA"/>
    <property type="match status" value="1"/>
</dbReference>
<proteinExistence type="predicted"/>
<feature type="transmembrane region" description="Helical" evidence="5">
    <location>
        <begin position="257"/>
        <end position="274"/>
    </location>
</feature>
<evidence type="ECO:0000259" key="7">
    <source>
        <dbReference type="Pfam" id="PF00892"/>
    </source>
</evidence>
<protein>
    <submittedName>
        <fullName evidence="8">EamA-like transporter family protein</fullName>
    </submittedName>
</protein>
<keyword evidence="2 5" id="KW-0812">Transmembrane</keyword>
<evidence type="ECO:0000313" key="8">
    <source>
        <dbReference type="EMBL" id="SMP26472.1"/>
    </source>
</evidence>
<evidence type="ECO:0000256" key="2">
    <source>
        <dbReference type="ARBA" id="ARBA00022692"/>
    </source>
</evidence>
<feature type="chain" id="PRO_5046013711" evidence="6">
    <location>
        <begin position="16"/>
        <end position="277"/>
    </location>
</feature>
<reference evidence="8 9" key="1">
    <citation type="submission" date="2017-05" db="EMBL/GenBank/DDBJ databases">
        <authorList>
            <person name="Varghese N."/>
            <person name="Submissions S."/>
        </authorList>
    </citation>
    <scope>NUCLEOTIDE SEQUENCE [LARGE SCALE GENOMIC DNA]</scope>
    <source>
        <strain evidence="8 9">DSM 29734</strain>
    </source>
</reference>
<feature type="transmembrane region" description="Helical" evidence="5">
    <location>
        <begin position="65"/>
        <end position="83"/>
    </location>
</feature>
<organism evidence="8 9">
    <name type="scientific">Shimia sagamensis</name>
    <dbReference type="NCBI Taxonomy" id="1566352"/>
    <lineage>
        <taxon>Bacteria</taxon>
        <taxon>Pseudomonadati</taxon>
        <taxon>Pseudomonadota</taxon>
        <taxon>Alphaproteobacteria</taxon>
        <taxon>Rhodobacterales</taxon>
        <taxon>Roseobacteraceae</taxon>
    </lineage>
</organism>
<dbReference type="Proteomes" id="UP001157961">
    <property type="component" value="Unassembled WGS sequence"/>
</dbReference>
<accession>A0ABY1P6Q0</accession>
<feature type="transmembrane region" description="Helical" evidence="5">
    <location>
        <begin position="89"/>
        <end position="110"/>
    </location>
</feature>
<evidence type="ECO:0000256" key="4">
    <source>
        <dbReference type="ARBA" id="ARBA00023136"/>
    </source>
</evidence>
<dbReference type="RefSeq" id="WP_283426655.1">
    <property type="nucleotide sequence ID" value="NZ_FXTY01000005.1"/>
</dbReference>
<feature type="transmembrane region" description="Helical" evidence="5">
    <location>
        <begin position="232"/>
        <end position="251"/>
    </location>
</feature>
<dbReference type="InterPro" id="IPR037185">
    <property type="entry name" value="EmrE-like"/>
</dbReference>
<evidence type="ECO:0000256" key="5">
    <source>
        <dbReference type="SAM" id="Phobius"/>
    </source>
</evidence>
<feature type="transmembrane region" description="Helical" evidence="5">
    <location>
        <begin position="140"/>
        <end position="161"/>
    </location>
</feature>
<keyword evidence="6" id="KW-0732">Signal</keyword>
<evidence type="ECO:0000313" key="9">
    <source>
        <dbReference type="Proteomes" id="UP001157961"/>
    </source>
</evidence>
<keyword evidence="4 5" id="KW-0472">Membrane</keyword>
<dbReference type="PANTHER" id="PTHR32322">
    <property type="entry name" value="INNER MEMBRANE TRANSPORTER"/>
    <property type="match status" value="1"/>
</dbReference>
<evidence type="ECO:0000256" key="6">
    <source>
        <dbReference type="SAM" id="SignalP"/>
    </source>
</evidence>
<gene>
    <name evidence="8" type="ORF">SAMN06265373_105249</name>
</gene>
<name>A0ABY1P6Q0_9RHOB</name>
<comment type="caution">
    <text evidence="8">The sequence shown here is derived from an EMBL/GenBank/DDBJ whole genome shotgun (WGS) entry which is preliminary data.</text>
</comment>
<feature type="transmembrane region" description="Helical" evidence="5">
    <location>
        <begin position="199"/>
        <end position="220"/>
    </location>
</feature>
<dbReference type="InterPro" id="IPR050638">
    <property type="entry name" value="AA-Vitamin_Transporters"/>
</dbReference>
<evidence type="ECO:0000256" key="1">
    <source>
        <dbReference type="ARBA" id="ARBA00004141"/>
    </source>
</evidence>
<feature type="transmembrane region" description="Helical" evidence="5">
    <location>
        <begin position="117"/>
        <end position="134"/>
    </location>
</feature>
<feature type="signal peptide" evidence="6">
    <location>
        <begin position="1"/>
        <end position="15"/>
    </location>
</feature>
<keyword evidence="3 5" id="KW-1133">Transmembrane helix</keyword>
<dbReference type="PANTHER" id="PTHR32322:SF9">
    <property type="entry name" value="AMINO-ACID METABOLITE EFFLUX PUMP-RELATED"/>
    <property type="match status" value="1"/>
</dbReference>